<proteinExistence type="predicted"/>
<dbReference type="AlphaFoldDB" id="A0A3B1AMF5"/>
<name>A0A3B1AMF5_9ZZZZ</name>
<protein>
    <submittedName>
        <fullName evidence="2">Sulfur oxidation protein SoxY</fullName>
    </submittedName>
</protein>
<feature type="domain" description="Ig-like SoxY" evidence="1">
    <location>
        <begin position="35"/>
        <end position="140"/>
    </location>
</feature>
<dbReference type="InterPro" id="IPR032711">
    <property type="entry name" value="SoxY"/>
</dbReference>
<accession>A0A3B1AMF5</accession>
<evidence type="ECO:0000313" key="2">
    <source>
        <dbReference type="EMBL" id="VAX01173.1"/>
    </source>
</evidence>
<reference evidence="2" key="1">
    <citation type="submission" date="2018-06" db="EMBL/GenBank/DDBJ databases">
        <authorList>
            <person name="Zhirakovskaya E."/>
        </authorList>
    </citation>
    <scope>NUCLEOTIDE SEQUENCE</scope>
</reference>
<gene>
    <name evidence="2" type="ORF">MNBD_GAMMA21-1880</name>
</gene>
<organism evidence="2">
    <name type="scientific">hydrothermal vent metagenome</name>
    <dbReference type="NCBI Taxonomy" id="652676"/>
    <lineage>
        <taxon>unclassified sequences</taxon>
        <taxon>metagenomes</taxon>
        <taxon>ecological metagenomes</taxon>
    </lineage>
</organism>
<dbReference type="Gene3D" id="2.60.40.2470">
    <property type="entry name" value="SoxY domain"/>
    <property type="match status" value="1"/>
</dbReference>
<sequence length="159" mass="17164">MKNITCIISFMIFYVFAGSVFAAQKTLPSCISNNYGNAPISAERIILKAPEIAENGAVVGIGVRTVNGLKKGEYVKELSFYNEFRKEPVATFFLSRHMTSDNLKTRIRLRESSNIYAVAKLDSGEVIGGQSYVKVTIGGCGGGGSLNALGKTPRVCTQN</sequence>
<dbReference type="EMBL" id="UOFR01000082">
    <property type="protein sequence ID" value="VAX01173.1"/>
    <property type="molecule type" value="Genomic_DNA"/>
</dbReference>
<dbReference type="Pfam" id="PF13501">
    <property type="entry name" value="SoxY"/>
    <property type="match status" value="1"/>
</dbReference>
<dbReference type="InterPro" id="IPR038162">
    <property type="entry name" value="SoxY_sf"/>
</dbReference>
<evidence type="ECO:0000259" key="1">
    <source>
        <dbReference type="Pfam" id="PF13501"/>
    </source>
</evidence>